<evidence type="ECO:0000313" key="2">
    <source>
        <dbReference type="Proteomes" id="UP000608522"/>
    </source>
</evidence>
<dbReference type="EMBL" id="BNED01000005">
    <property type="protein sequence ID" value="GHI79615.1"/>
    <property type="molecule type" value="Genomic_DNA"/>
</dbReference>
<dbReference type="InterPro" id="IPR008775">
    <property type="entry name" value="Phytyl_CoA_dOase-like"/>
</dbReference>
<comment type="caution">
    <text evidence="1">The sequence shown here is derived from an EMBL/GenBank/DDBJ whole genome shotgun (WGS) entry which is preliminary data.</text>
</comment>
<evidence type="ECO:0008006" key="3">
    <source>
        <dbReference type="Google" id="ProtNLM"/>
    </source>
</evidence>
<dbReference type="Proteomes" id="UP000608522">
    <property type="component" value="Unassembled WGS sequence"/>
</dbReference>
<evidence type="ECO:0000313" key="1">
    <source>
        <dbReference type="EMBL" id="GHI79615.1"/>
    </source>
</evidence>
<protein>
    <recommendedName>
        <fullName evidence="3">Phytanoyl-CoA dioxygenase PhyH</fullName>
    </recommendedName>
</protein>
<dbReference type="PANTHER" id="PTHR20883:SF48">
    <property type="entry name" value="ECTOINE DIOXYGENASE"/>
    <property type="match status" value="1"/>
</dbReference>
<keyword evidence="2" id="KW-1185">Reference proteome</keyword>
<sequence>MTPNALLLAHDKPAALRPDQLRQFQELGYLVLPGFLDRDLVARMRHEVDRWVDDGLRARSIDSVKDPEKFGVPPVMELELPAHGELITWSPLLEILDQLVGAPYAFHHLHSDRQAPDIPGKPWHHDYEHSTQTDRSATMIHALHYLDGLSTDTSSLVVLPGSHRERVDKTARAHLGTEPLPGEVVLEELPPGSTVVLHSALFHARRPRPGVLGKPRYFVDASYCEVGPLWPPVKPYWRYMLRRARELNLAPDRSELFTELTFAEYSRPA</sequence>
<dbReference type="PANTHER" id="PTHR20883">
    <property type="entry name" value="PHYTANOYL-COA DIOXYGENASE DOMAIN CONTAINING 1"/>
    <property type="match status" value="1"/>
</dbReference>
<proteinExistence type="predicted"/>
<dbReference type="RefSeq" id="WP_202201156.1">
    <property type="nucleotide sequence ID" value="NZ_BAAATO010000008.1"/>
</dbReference>
<dbReference type="Pfam" id="PF05721">
    <property type="entry name" value="PhyH"/>
    <property type="match status" value="1"/>
</dbReference>
<dbReference type="SUPFAM" id="SSF51197">
    <property type="entry name" value="Clavaminate synthase-like"/>
    <property type="match status" value="1"/>
</dbReference>
<accession>A0ABQ3TGT2</accession>
<organism evidence="1 2">
    <name type="scientific">Streptomyces spororaveus</name>
    <dbReference type="NCBI Taxonomy" id="284039"/>
    <lineage>
        <taxon>Bacteria</taxon>
        <taxon>Bacillati</taxon>
        <taxon>Actinomycetota</taxon>
        <taxon>Actinomycetes</taxon>
        <taxon>Kitasatosporales</taxon>
        <taxon>Streptomycetaceae</taxon>
        <taxon>Streptomyces</taxon>
    </lineage>
</organism>
<dbReference type="Gene3D" id="2.60.120.620">
    <property type="entry name" value="q2cbj1_9rhob like domain"/>
    <property type="match status" value="1"/>
</dbReference>
<gene>
    <name evidence="1" type="ORF">Sspor_51760</name>
</gene>
<reference evidence="2" key="1">
    <citation type="submission" date="2023-07" db="EMBL/GenBank/DDBJ databases">
        <title>Whole genome shotgun sequence of Streptomyces spororaveus NBRC 15456.</title>
        <authorList>
            <person name="Komaki H."/>
            <person name="Tamura T."/>
        </authorList>
    </citation>
    <scope>NUCLEOTIDE SEQUENCE [LARGE SCALE GENOMIC DNA]</scope>
    <source>
        <strain evidence="2">NBRC 15456</strain>
    </source>
</reference>
<name>A0ABQ3TGT2_9ACTN</name>